<name>A0A976G1P4_9BURK</name>
<reference evidence="1 2" key="1">
    <citation type="submission" date="2018-01" db="EMBL/GenBank/DDBJ databases">
        <authorList>
            <person name="Clerissi C."/>
        </authorList>
    </citation>
    <scope>NUCLEOTIDE SEQUENCE [LARGE SCALE GENOMIC DNA]</scope>
    <source>
        <strain evidence="1">Cupriavidus taiwanensis STM 8556</strain>
    </source>
</reference>
<dbReference type="AlphaFoldDB" id="A0A976G1P4"/>
<protein>
    <submittedName>
        <fullName evidence="1">Uncharacterized protein</fullName>
    </submittedName>
</protein>
<gene>
    <name evidence="1" type="ORF">CBM2613_A230078</name>
</gene>
<dbReference type="EMBL" id="OFTH01000016">
    <property type="protein sequence ID" value="SOZ57953.1"/>
    <property type="molecule type" value="Genomic_DNA"/>
</dbReference>
<comment type="caution">
    <text evidence="1">The sequence shown here is derived from an EMBL/GenBank/DDBJ whole genome shotgun (WGS) entry which is preliminary data.</text>
</comment>
<accession>A0A976G1P4</accession>
<dbReference type="Proteomes" id="UP000256952">
    <property type="component" value="Chromosome CBM2613_a"/>
</dbReference>
<sequence length="70" mass="7644">MGHRAPILESGRPMIPDREYRPLLVRLAGSHFLTHGANASEVSCLSRQICRQGGNHVQASAAGGRWLRPV</sequence>
<evidence type="ECO:0000313" key="2">
    <source>
        <dbReference type="Proteomes" id="UP000256952"/>
    </source>
</evidence>
<organism evidence="1 2">
    <name type="scientific">Cupriavidus taiwanensis</name>
    <dbReference type="NCBI Taxonomy" id="164546"/>
    <lineage>
        <taxon>Bacteria</taxon>
        <taxon>Pseudomonadati</taxon>
        <taxon>Pseudomonadota</taxon>
        <taxon>Betaproteobacteria</taxon>
        <taxon>Burkholderiales</taxon>
        <taxon>Burkholderiaceae</taxon>
        <taxon>Cupriavidus</taxon>
    </lineage>
</organism>
<proteinExistence type="predicted"/>
<evidence type="ECO:0000313" key="1">
    <source>
        <dbReference type="EMBL" id="SOZ57953.1"/>
    </source>
</evidence>